<name>W4P8B5_9BACE</name>
<accession>W4P8B5</accession>
<comment type="caution">
    <text evidence="1">The sequence shown here is derived from an EMBL/GenBank/DDBJ whole genome shotgun (WGS) entry which is preliminary data.</text>
</comment>
<reference evidence="1 2" key="1">
    <citation type="journal article" date="2014" name="Genome Announc.">
        <title>Draft Genome Sequences of Three Strains of Bacteroides pyogenes Isolated from a Cat and Swine.</title>
        <authorList>
            <person name="Sakamoto M."/>
            <person name="Oshima K."/>
            <person name="Suda W."/>
            <person name="Kitamura K."/>
            <person name="Iida T."/>
            <person name="Hattori M."/>
            <person name="Ohkuma M."/>
        </authorList>
    </citation>
    <scope>NUCLEOTIDE SEQUENCE [LARGE SCALE GENOMIC DNA]</scope>
    <source>
        <strain evidence="1 2">JCM 6292</strain>
    </source>
</reference>
<protein>
    <submittedName>
        <fullName evidence="1">Uncharacterized protein</fullName>
    </submittedName>
</protein>
<sequence>MFPRWETFVSSAGNFLFHQKRASVSSKESLCFIKREPLFYRKRASVLSKERLCFIEAEPLFHRSRASVSPKRSFRSIVSTLLNFSFPAFCVSKDDFGKYRFCTGATPSASSLYRELPCHATDKTGRTAPHLSPQNASSFVNTDAFQRNRPVSVPFLIIQ</sequence>
<dbReference type="Proteomes" id="UP000018861">
    <property type="component" value="Unassembled WGS sequence"/>
</dbReference>
<gene>
    <name evidence="1" type="ORF">JCM6292_2358</name>
</gene>
<dbReference type="EMBL" id="BAIQ01000025">
    <property type="protein sequence ID" value="GAE15997.1"/>
    <property type="molecule type" value="Genomic_DNA"/>
</dbReference>
<proteinExistence type="predicted"/>
<dbReference type="AlphaFoldDB" id="W4P8B5"/>
<organism evidence="1 2">
    <name type="scientific">Bacteroides pyogenes JCM 6292</name>
    <dbReference type="NCBI Taxonomy" id="1235809"/>
    <lineage>
        <taxon>Bacteria</taxon>
        <taxon>Pseudomonadati</taxon>
        <taxon>Bacteroidota</taxon>
        <taxon>Bacteroidia</taxon>
        <taxon>Bacteroidales</taxon>
        <taxon>Bacteroidaceae</taxon>
        <taxon>Bacteroides</taxon>
    </lineage>
</organism>
<evidence type="ECO:0000313" key="1">
    <source>
        <dbReference type="EMBL" id="GAE15997.1"/>
    </source>
</evidence>
<evidence type="ECO:0000313" key="2">
    <source>
        <dbReference type="Proteomes" id="UP000018861"/>
    </source>
</evidence>